<evidence type="ECO:0000313" key="1">
    <source>
        <dbReference type="EMBL" id="MBB4043857.1"/>
    </source>
</evidence>
<comment type="caution">
    <text evidence="1">The sequence shown here is derived from an EMBL/GenBank/DDBJ whole genome shotgun (WGS) entry which is preliminary data.</text>
</comment>
<dbReference type="Proteomes" id="UP000560658">
    <property type="component" value="Unassembled WGS sequence"/>
</dbReference>
<organism evidence="1 2">
    <name type="scientific">Bacteroides reticulotermitis</name>
    <dbReference type="NCBI Taxonomy" id="1133319"/>
    <lineage>
        <taxon>Bacteria</taxon>
        <taxon>Pseudomonadati</taxon>
        <taxon>Bacteroidota</taxon>
        <taxon>Bacteroidia</taxon>
        <taxon>Bacteroidales</taxon>
        <taxon>Bacteroidaceae</taxon>
        <taxon>Bacteroides</taxon>
    </lineage>
</organism>
<protein>
    <submittedName>
        <fullName evidence="1">Uncharacterized protein</fullName>
    </submittedName>
</protein>
<evidence type="ECO:0000313" key="2">
    <source>
        <dbReference type="Proteomes" id="UP000560658"/>
    </source>
</evidence>
<reference evidence="1" key="1">
    <citation type="submission" date="2020-08" db="EMBL/GenBank/DDBJ databases">
        <title>Genomic Encyclopedia of Type Strains, Phase IV (KMG-IV): sequencing the most valuable type-strain genomes for metagenomic binning, comparative biology and taxonomic classification.</title>
        <authorList>
            <person name="Goeker M."/>
        </authorList>
    </citation>
    <scope>NUCLEOTIDE SEQUENCE [LARGE SCALE GENOMIC DNA]</scope>
    <source>
        <strain evidence="1">DSM 105720</strain>
    </source>
</reference>
<accession>A0A840CUX4</accession>
<sequence>MKGTNKLNTMTNIVYIMVDMLETNLLDMEAEYKKQGYALRHDAKRNFNTAISAINKLKKDVNHCSNDTQENFGNDADMINALLLTMIDRCGDDDEFTFKLYNYIKAFPSRLNLRLDLDSAFGHLFNK</sequence>
<dbReference type="EMBL" id="JACIER010000005">
    <property type="protein sequence ID" value="MBB4043857.1"/>
    <property type="molecule type" value="Genomic_DNA"/>
</dbReference>
<name>A0A840CUX4_9BACE</name>
<dbReference type="AlphaFoldDB" id="A0A840CUX4"/>
<keyword evidence="2" id="KW-1185">Reference proteome</keyword>
<dbReference type="RefSeq" id="WP_044161559.1">
    <property type="nucleotide sequence ID" value="NZ_JACIER010000005.1"/>
</dbReference>
<proteinExistence type="predicted"/>
<gene>
    <name evidence="1" type="ORF">GGR06_001643</name>
</gene>